<comment type="caution">
    <text evidence="3">The sequence shown here is derived from an EMBL/GenBank/DDBJ whole genome shotgun (WGS) entry which is preliminary data.</text>
</comment>
<name>A0A7W3IQI6_9ACTN</name>
<protein>
    <submittedName>
        <fullName evidence="3">DNA-binding MarR family transcriptional regulator</fullName>
    </submittedName>
</protein>
<dbReference type="InterPro" id="IPR039422">
    <property type="entry name" value="MarR/SlyA-like"/>
</dbReference>
<proteinExistence type="predicted"/>
<sequence length="182" mass="19322">MSTPGTPGAAGTGGVPDRDRWPEPPGHSRAGTAVTELIIATFRLNGLLLESAQTLAARGGLTAAWWQVLGGVLDEPRTVAEIGRRMGLSRQAVQRVADVLAGRGLAEYRDNPAHRRARLLACTEAGYWAVRQITLAQHPWTNALGASVDLETLRAAVATLDRMADLVEQNPPDSSSKPDAGQ</sequence>
<keyword evidence="4" id="KW-1185">Reference proteome</keyword>
<dbReference type="SUPFAM" id="SSF46785">
    <property type="entry name" value="Winged helix' DNA-binding domain"/>
    <property type="match status" value="1"/>
</dbReference>
<dbReference type="PANTHER" id="PTHR33164:SF43">
    <property type="entry name" value="HTH-TYPE TRANSCRIPTIONAL REPRESSOR YETL"/>
    <property type="match status" value="1"/>
</dbReference>
<evidence type="ECO:0000259" key="2">
    <source>
        <dbReference type="SMART" id="SM00347"/>
    </source>
</evidence>
<dbReference type="Proteomes" id="UP000523079">
    <property type="component" value="Unassembled WGS sequence"/>
</dbReference>
<dbReference type="RefSeq" id="WP_328823640.1">
    <property type="nucleotide sequence ID" value="NZ_JACGWT010000002.1"/>
</dbReference>
<keyword evidence="3" id="KW-0238">DNA-binding</keyword>
<dbReference type="GO" id="GO:0003700">
    <property type="term" value="F:DNA-binding transcription factor activity"/>
    <property type="evidence" value="ECO:0007669"/>
    <property type="project" value="InterPro"/>
</dbReference>
<dbReference type="InterPro" id="IPR036390">
    <property type="entry name" value="WH_DNA-bd_sf"/>
</dbReference>
<evidence type="ECO:0000256" key="1">
    <source>
        <dbReference type="SAM" id="MobiDB-lite"/>
    </source>
</evidence>
<dbReference type="Pfam" id="PF12802">
    <property type="entry name" value="MarR_2"/>
    <property type="match status" value="1"/>
</dbReference>
<evidence type="ECO:0000313" key="3">
    <source>
        <dbReference type="EMBL" id="MBA8793388.1"/>
    </source>
</evidence>
<organism evidence="3 4">
    <name type="scientific">Microlunatus kandeliicorticis</name>
    <dbReference type="NCBI Taxonomy" id="1759536"/>
    <lineage>
        <taxon>Bacteria</taxon>
        <taxon>Bacillati</taxon>
        <taxon>Actinomycetota</taxon>
        <taxon>Actinomycetes</taxon>
        <taxon>Propionibacteriales</taxon>
        <taxon>Propionibacteriaceae</taxon>
        <taxon>Microlunatus</taxon>
    </lineage>
</organism>
<accession>A0A7W3IQI6</accession>
<dbReference type="Gene3D" id="1.10.10.10">
    <property type="entry name" value="Winged helix-like DNA-binding domain superfamily/Winged helix DNA-binding domain"/>
    <property type="match status" value="1"/>
</dbReference>
<dbReference type="AlphaFoldDB" id="A0A7W3IQI6"/>
<dbReference type="EMBL" id="JACGWT010000002">
    <property type="protein sequence ID" value="MBA8793388.1"/>
    <property type="molecule type" value="Genomic_DNA"/>
</dbReference>
<dbReference type="InterPro" id="IPR000835">
    <property type="entry name" value="HTH_MarR-typ"/>
</dbReference>
<feature type="region of interest" description="Disordered" evidence="1">
    <location>
        <begin position="1"/>
        <end position="29"/>
    </location>
</feature>
<dbReference type="SMART" id="SM00347">
    <property type="entry name" value="HTH_MARR"/>
    <property type="match status" value="1"/>
</dbReference>
<feature type="domain" description="HTH marR-type" evidence="2">
    <location>
        <begin position="54"/>
        <end position="153"/>
    </location>
</feature>
<gene>
    <name evidence="3" type="ORF">FHX74_000993</name>
</gene>
<reference evidence="3 4" key="1">
    <citation type="submission" date="2020-07" db="EMBL/GenBank/DDBJ databases">
        <title>Sequencing the genomes of 1000 actinobacteria strains.</title>
        <authorList>
            <person name="Klenk H.-P."/>
        </authorList>
    </citation>
    <scope>NUCLEOTIDE SEQUENCE [LARGE SCALE GENOMIC DNA]</scope>
    <source>
        <strain evidence="3 4">DSM 100723</strain>
    </source>
</reference>
<dbReference type="InterPro" id="IPR036388">
    <property type="entry name" value="WH-like_DNA-bd_sf"/>
</dbReference>
<dbReference type="PANTHER" id="PTHR33164">
    <property type="entry name" value="TRANSCRIPTIONAL REGULATOR, MARR FAMILY"/>
    <property type="match status" value="1"/>
</dbReference>
<dbReference type="GO" id="GO:0003677">
    <property type="term" value="F:DNA binding"/>
    <property type="evidence" value="ECO:0007669"/>
    <property type="project" value="UniProtKB-KW"/>
</dbReference>
<dbReference type="GO" id="GO:0006950">
    <property type="term" value="P:response to stress"/>
    <property type="evidence" value="ECO:0007669"/>
    <property type="project" value="TreeGrafter"/>
</dbReference>
<evidence type="ECO:0000313" key="4">
    <source>
        <dbReference type="Proteomes" id="UP000523079"/>
    </source>
</evidence>